<dbReference type="Pfam" id="PF00884">
    <property type="entry name" value="Sulfatase"/>
    <property type="match status" value="1"/>
</dbReference>
<keyword evidence="4 6" id="KW-1133">Transmembrane helix</keyword>
<comment type="subcellular location">
    <subcellularLocation>
        <location evidence="1">Cell membrane</location>
        <topology evidence="1">Multi-pass membrane protein</topology>
    </subcellularLocation>
</comment>
<dbReference type="RefSeq" id="WP_377164246.1">
    <property type="nucleotide sequence ID" value="NZ_JBHSMQ010000002.1"/>
</dbReference>
<evidence type="ECO:0000256" key="5">
    <source>
        <dbReference type="ARBA" id="ARBA00023136"/>
    </source>
</evidence>
<evidence type="ECO:0000256" key="4">
    <source>
        <dbReference type="ARBA" id="ARBA00022989"/>
    </source>
</evidence>
<dbReference type="Gene3D" id="3.40.720.10">
    <property type="entry name" value="Alkaline Phosphatase, subunit A"/>
    <property type="match status" value="1"/>
</dbReference>
<sequence>MRLSPRSSLARGALLIIALFLAVAFCTRVALMIQGRHDIAWDASLLGSFGYGLCYDVLAACYAVVPWLLLTVLLPAALWRSQAARWVVSFLLLLYAVVFIFIGVAEGFFWDEFQVRFNFIAVDYLVFTQEVIDNIQQSYPMPLIYAGLALAGSAVVWVMWKLGGVRWVCAGDSAWRLRIVPALGIAVLVVGISSFFSQSQLPRFSNNFNRELAKNGPYAWCAAFWESEIEFERFYLRQDIDKALARAKELLILPDTPAASADPRDLRRMIKHAGPEKRHNIVFISVESLSAAFMSHFKVNFKMRSYLTPNLDRLADEGILFTNLYATGTRTVRGLEALTLSVPPTPGQSIVWRPLNTNLFTSGSVCRSRGYDVSYVYGGDAMFDNMRTYFSRNNYRVIDRGTKPKSEITFQNAWGVADEDLFRWAMQEADTNHAANKPFFMHVMTVSNHRPFTFPANRIDMPQGSREAAVKYTDWCIGDFLEKAKTKPWFANTIFVVVADHCHGSAGKMELDVTKYHIPCIIWNPQLIQPRSYDRLCSQIDVAPTLFGMMNWSYTTRTFGQDVFSSGYTPDKERIFVSNYQKIAYITQGDFAMLKPKQEFTLGKVDLKAGTIAPDKSDSLQRRLSDTISLYQAASWLFRNGHLGAETDKP</sequence>
<evidence type="ECO:0000259" key="7">
    <source>
        <dbReference type="Pfam" id="PF00884"/>
    </source>
</evidence>
<evidence type="ECO:0000256" key="3">
    <source>
        <dbReference type="ARBA" id="ARBA00022692"/>
    </source>
</evidence>
<proteinExistence type="predicted"/>
<feature type="transmembrane region" description="Helical" evidence="6">
    <location>
        <begin position="175"/>
        <end position="196"/>
    </location>
</feature>
<dbReference type="GO" id="GO:0016740">
    <property type="term" value="F:transferase activity"/>
    <property type="evidence" value="ECO:0007669"/>
    <property type="project" value="UniProtKB-KW"/>
</dbReference>
<feature type="transmembrane region" description="Helical" evidence="6">
    <location>
        <begin position="86"/>
        <end position="110"/>
    </location>
</feature>
<organism evidence="8 9">
    <name type="scientific">Prosthecobacter fluviatilis</name>
    <dbReference type="NCBI Taxonomy" id="445931"/>
    <lineage>
        <taxon>Bacteria</taxon>
        <taxon>Pseudomonadati</taxon>
        <taxon>Verrucomicrobiota</taxon>
        <taxon>Verrucomicrobiia</taxon>
        <taxon>Verrucomicrobiales</taxon>
        <taxon>Verrucomicrobiaceae</taxon>
        <taxon>Prosthecobacter</taxon>
    </lineage>
</organism>
<evidence type="ECO:0000256" key="6">
    <source>
        <dbReference type="SAM" id="Phobius"/>
    </source>
</evidence>
<dbReference type="SUPFAM" id="SSF53649">
    <property type="entry name" value="Alkaline phosphatase-like"/>
    <property type="match status" value="1"/>
</dbReference>
<dbReference type="PIRSF" id="PIRSF005091">
    <property type="entry name" value="Mmb_sulf_HI1246"/>
    <property type="match status" value="1"/>
</dbReference>
<protein>
    <submittedName>
        <fullName evidence="8">LTA synthase family protein</fullName>
        <ecNumber evidence="8">2.7.8.-</ecNumber>
    </submittedName>
</protein>
<accession>A0ABW0KMZ6</accession>
<feature type="domain" description="Sulfatase N-terminal" evidence="7">
    <location>
        <begin position="280"/>
        <end position="551"/>
    </location>
</feature>
<evidence type="ECO:0000256" key="1">
    <source>
        <dbReference type="ARBA" id="ARBA00004651"/>
    </source>
</evidence>
<dbReference type="Gene3D" id="3.30.1120.80">
    <property type="match status" value="1"/>
</dbReference>
<keyword evidence="3 6" id="KW-0812">Transmembrane</keyword>
<name>A0ABW0KMZ6_9BACT</name>
<keyword evidence="8" id="KW-0808">Transferase</keyword>
<dbReference type="EC" id="2.7.8.-" evidence="8"/>
<dbReference type="CDD" id="cd16015">
    <property type="entry name" value="LTA_synthase"/>
    <property type="match status" value="1"/>
</dbReference>
<dbReference type="EMBL" id="JBHSMQ010000002">
    <property type="protein sequence ID" value="MFC5454301.1"/>
    <property type="molecule type" value="Genomic_DNA"/>
</dbReference>
<dbReference type="InterPro" id="IPR050448">
    <property type="entry name" value="OpgB/LTA_synthase_biosynth"/>
</dbReference>
<evidence type="ECO:0000313" key="9">
    <source>
        <dbReference type="Proteomes" id="UP001596052"/>
    </source>
</evidence>
<dbReference type="PANTHER" id="PTHR47371:SF3">
    <property type="entry name" value="PHOSPHOGLYCEROL TRANSFERASE I"/>
    <property type="match status" value="1"/>
</dbReference>
<evidence type="ECO:0000313" key="8">
    <source>
        <dbReference type="EMBL" id="MFC5454301.1"/>
    </source>
</evidence>
<dbReference type="Proteomes" id="UP001596052">
    <property type="component" value="Unassembled WGS sequence"/>
</dbReference>
<feature type="transmembrane region" description="Helical" evidence="6">
    <location>
        <begin position="143"/>
        <end position="163"/>
    </location>
</feature>
<dbReference type="InterPro" id="IPR017850">
    <property type="entry name" value="Alkaline_phosphatase_core_sf"/>
</dbReference>
<gene>
    <name evidence="8" type="ORF">ACFQDI_05490</name>
</gene>
<comment type="caution">
    <text evidence="8">The sequence shown here is derived from an EMBL/GenBank/DDBJ whole genome shotgun (WGS) entry which is preliminary data.</text>
</comment>
<keyword evidence="9" id="KW-1185">Reference proteome</keyword>
<dbReference type="PANTHER" id="PTHR47371">
    <property type="entry name" value="LIPOTEICHOIC ACID SYNTHASE"/>
    <property type="match status" value="1"/>
</dbReference>
<dbReference type="InterPro" id="IPR012160">
    <property type="entry name" value="LtaS-like"/>
</dbReference>
<keyword evidence="2" id="KW-1003">Cell membrane</keyword>
<evidence type="ECO:0000256" key="2">
    <source>
        <dbReference type="ARBA" id="ARBA00022475"/>
    </source>
</evidence>
<keyword evidence="5 6" id="KW-0472">Membrane</keyword>
<dbReference type="InterPro" id="IPR000917">
    <property type="entry name" value="Sulfatase_N"/>
</dbReference>
<reference evidence="9" key="1">
    <citation type="journal article" date="2019" name="Int. J. Syst. Evol. Microbiol.">
        <title>The Global Catalogue of Microorganisms (GCM) 10K type strain sequencing project: providing services to taxonomists for standard genome sequencing and annotation.</title>
        <authorList>
            <consortium name="The Broad Institute Genomics Platform"/>
            <consortium name="The Broad Institute Genome Sequencing Center for Infectious Disease"/>
            <person name="Wu L."/>
            <person name="Ma J."/>
        </authorList>
    </citation>
    <scope>NUCLEOTIDE SEQUENCE [LARGE SCALE GENOMIC DNA]</scope>
    <source>
        <strain evidence="9">CGMCC 4.1469</strain>
    </source>
</reference>
<feature type="transmembrane region" description="Helical" evidence="6">
    <location>
        <begin position="50"/>
        <end position="74"/>
    </location>
</feature>